<dbReference type="RefSeq" id="WP_310356138.1">
    <property type="nucleotide sequence ID" value="NZ_JAVDVC010000001.1"/>
</dbReference>
<name>A0AAW8M566_9PSED</name>
<dbReference type="AlphaFoldDB" id="A0AAW8M566"/>
<organism evidence="1 2">
    <name type="scientific">Pseudomonas brassicacearum</name>
    <dbReference type="NCBI Taxonomy" id="930166"/>
    <lineage>
        <taxon>Bacteria</taxon>
        <taxon>Pseudomonadati</taxon>
        <taxon>Pseudomonadota</taxon>
        <taxon>Gammaproteobacteria</taxon>
        <taxon>Pseudomonadales</taxon>
        <taxon>Pseudomonadaceae</taxon>
        <taxon>Pseudomonas</taxon>
    </lineage>
</organism>
<protein>
    <recommendedName>
        <fullName evidence="3">Zona occludens toxin N-terminal domain-containing protein</fullName>
    </recommendedName>
</protein>
<comment type="caution">
    <text evidence="1">The sequence shown here is derived from an EMBL/GenBank/DDBJ whole genome shotgun (WGS) entry which is preliminary data.</text>
</comment>
<proteinExistence type="predicted"/>
<gene>
    <name evidence="1" type="ORF">J2W43_000572</name>
</gene>
<evidence type="ECO:0000313" key="1">
    <source>
        <dbReference type="EMBL" id="MDR6956609.1"/>
    </source>
</evidence>
<evidence type="ECO:0008006" key="3">
    <source>
        <dbReference type="Google" id="ProtNLM"/>
    </source>
</evidence>
<sequence>MTPPKIAYLEISPRQTGKTERLIQLAQPYLVAGRKVCFVTVKGLVEDLRRRLPGAVILEDGEDVLFGEDVENAVWFYDEFDWLNSTRIRADAFYATTPRFQRTAGINTSENDLLLRLIEANNRYFCRYTWQIHMSDILEEARASHSPEEFRLLYLGEFLK</sequence>
<dbReference type="Proteomes" id="UP001252613">
    <property type="component" value="Unassembled WGS sequence"/>
</dbReference>
<reference evidence="1" key="1">
    <citation type="submission" date="2023-07" db="EMBL/GenBank/DDBJ databases">
        <title>Sorghum-associated microbial communities from plants grown in Nebraska, USA.</title>
        <authorList>
            <person name="Schachtman D."/>
        </authorList>
    </citation>
    <scope>NUCLEOTIDE SEQUENCE</scope>
    <source>
        <strain evidence="1">3432</strain>
    </source>
</reference>
<accession>A0AAW8M566</accession>
<dbReference type="EMBL" id="JAVDVC010000001">
    <property type="protein sequence ID" value="MDR6956609.1"/>
    <property type="molecule type" value="Genomic_DNA"/>
</dbReference>
<evidence type="ECO:0000313" key="2">
    <source>
        <dbReference type="Proteomes" id="UP001252613"/>
    </source>
</evidence>